<dbReference type="GeneID" id="112287812"/>
<feature type="region of interest" description="Disordered" evidence="1">
    <location>
        <begin position="1"/>
        <end position="62"/>
    </location>
</feature>
<dbReference type="RefSeq" id="XP_024387027.1">
    <property type="nucleotide sequence ID" value="XM_024531259.2"/>
</dbReference>
<feature type="compositionally biased region" description="Polar residues" evidence="1">
    <location>
        <begin position="128"/>
        <end position="140"/>
    </location>
</feature>
<dbReference type="EMBL" id="ABEU02000010">
    <property type="protein sequence ID" value="PNR46688.1"/>
    <property type="molecule type" value="Genomic_DNA"/>
</dbReference>
<dbReference type="EnsemblPlants" id="Pp3c10_12740V3.2">
    <property type="protein sequence ID" value="Pp3c10_12740V3.2"/>
    <property type="gene ID" value="Pp3c10_12740"/>
</dbReference>
<dbReference type="AlphaFoldDB" id="A0A2K1JYT1"/>
<protein>
    <recommendedName>
        <fullName evidence="5">Remorin C-terminal domain-containing protein</fullName>
    </recommendedName>
</protein>
<feature type="compositionally biased region" description="Polar residues" evidence="1">
    <location>
        <begin position="43"/>
        <end position="59"/>
    </location>
</feature>
<keyword evidence="4" id="KW-1185">Reference proteome</keyword>
<evidence type="ECO:0000313" key="2">
    <source>
        <dbReference type="EMBL" id="PNR46688.1"/>
    </source>
</evidence>
<dbReference type="Proteomes" id="UP000006727">
    <property type="component" value="Chromosome 10"/>
</dbReference>
<name>A0A2K1JYT1_PHYPA</name>
<gene>
    <name evidence="3" type="primary">LOC112287812</name>
    <name evidence="2" type="ORF">PHYPA_013808</name>
</gene>
<organism evidence="2">
    <name type="scientific">Physcomitrium patens</name>
    <name type="common">Spreading-leaved earth moss</name>
    <name type="synonym">Physcomitrella patens</name>
    <dbReference type="NCBI Taxonomy" id="3218"/>
    <lineage>
        <taxon>Eukaryota</taxon>
        <taxon>Viridiplantae</taxon>
        <taxon>Streptophyta</taxon>
        <taxon>Embryophyta</taxon>
        <taxon>Bryophyta</taxon>
        <taxon>Bryophytina</taxon>
        <taxon>Bryopsida</taxon>
        <taxon>Funariidae</taxon>
        <taxon>Funariales</taxon>
        <taxon>Funariaceae</taxon>
        <taxon>Physcomitrium</taxon>
    </lineage>
</organism>
<feature type="region of interest" description="Disordered" evidence="1">
    <location>
        <begin position="80"/>
        <end position="103"/>
    </location>
</feature>
<reference evidence="2 4" key="2">
    <citation type="journal article" date="2018" name="Plant J.">
        <title>The Physcomitrella patens chromosome-scale assembly reveals moss genome structure and evolution.</title>
        <authorList>
            <person name="Lang D."/>
            <person name="Ullrich K.K."/>
            <person name="Murat F."/>
            <person name="Fuchs J."/>
            <person name="Jenkins J."/>
            <person name="Haas F.B."/>
            <person name="Piednoel M."/>
            <person name="Gundlach H."/>
            <person name="Van Bel M."/>
            <person name="Meyberg R."/>
            <person name="Vives C."/>
            <person name="Morata J."/>
            <person name="Symeonidi A."/>
            <person name="Hiss M."/>
            <person name="Muchero W."/>
            <person name="Kamisugi Y."/>
            <person name="Saleh O."/>
            <person name="Blanc G."/>
            <person name="Decker E.L."/>
            <person name="van Gessel N."/>
            <person name="Grimwood J."/>
            <person name="Hayes R.D."/>
            <person name="Graham S.W."/>
            <person name="Gunter L.E."/>
            <person name="McDaniel S.F."/>
            <person name="Hoernstein S.N.W."/>
            <person name="Larsson A."/>
            <person name="Li F.W."/>
            <person name="Perroud P.F."/>
            <person name="Phillips J."/>
            <person name="Ranjan P."/>
            <person name="Rokshar D.S."/>
            <person name="Rothfels C.J."/>
            <person name="Schneider L."/>
            <person name="Shu S."/>
            <person name="Stevenson D.W."/>
            <person name="Thummler F."/>
            <person name="Tillich M."/>
            <person name="Villarreal Aguilar J.C."/>
            <person name="Widiez T."/>
            <person name="Wong G.K."/>
            <person name="Wymore A."/>
            <person name="Zhang Y."/>
            <person name="Zimmer A.D."/>
            <person name="Quatrano R.S."/>
            <person name="Mayer K.F.X."/>
            <person name="Goodstein D."/>
            <person name="Casacuberta J.M."/>
            <person name="Vandepoele K."/>
            <person name="Reski R."/>
            <person name="Cuming A.C."/>
            <person name="Tuskan G.A."/>
            <person name="Maumus F."/>
            <person name="Salse J."/>
            <person name="Schmutz J."/>
            <person name="Rensing S.A."/>
        </authorList>
    </citation>
    <scope>NUCLEOTIDE SEQUENCE [LARGE SCALE GENOMIC DNA]</scope>
    <source>
        <strain evidence="3 4">cv. Gransden 2004</strain>
    </source>
</reference>
<feature type="region of interest" description="Disordered" evidence="1">
    <location>
        <begin position="121"/>
        <end position="147"/>
    </location>
</feature>
<dbReference type="EnsemblPlants" id="Pp3c10_12740V3.1">
    <property type="protein sequence ID" value="Pp3c10_12740V3.1"/>
    <property type="gene ID" value="Pp3c10_12740"/>
</dbReference>
<dbReference type="PaxDb" id="3218-PP1S141_72V6.1"/>
<evidence type="ECO:0000256" key="1">
    <source>
        <dbReference type="SAM" id="MobiDB-lite"/>
    </source>
</evidence>
<evidence type="ECO:0000313" key="3">
    <source>
        <dbReference type="EnsemblPlants" id="Pp3c10_12740V3.1"/>
    </source>
</evidence>
<dbReference type="KEGG" id="ppp:112287812"/>
<reference evidence="2 4" key="1">
    <citation type="journal article" date="2008" name="Science">
        <title>The Physcomitrella genome reveals evolutionary insights into the conquest of land by plants.</title>
        <authorList>
            <person name="Rensing S."/>
            <person name="Lang D."/>
            <person name="Zimmer A."/>
            <person name="Terry A."/>
            <person name="Salamov A."/>
            <person name="Shapiro H."/>
            <person name="Nishiyama T."/>
            <person name="Perroud P.-F."/>
            <person name="Lindquist E."/>
            <person name="Kamisugi Y."/>
            <person name="Tanahashi T."/>
            <person name="Sakakibara K."/>
            <person name="Fujita T."/>
            <person name="Oishi K."/>
            <person name="Shin-I T."/>
            <person name="Kuroki Y."/>
            <person name="Toyoda A."/>
            <person name="Suzuki Y."/>
            <person name="Hashimoto A."/>
            <person name="Yamaguchi K."/>
            <person name="Sugano A."/>
            <person name="Kohara Y."/>
            <person name="Fujiyama A."/>
            <person name="Anterola A."/>
            <person name="Aoki S."/>
            <person name="Ashton N."/>
            <person name="Barbazuk W.B."/>
            <person name="Barker E."/>
            <person name="Bennetzen J."/>
            <person name="Bezanilla M."/>
            <person name="Blankenship R."/>
            <person name="Cho S.H."/>
            <person name="Dutcher S."/>
            <person name="Estelle M."/>
            <person name="Fawcett J.A."/>
            <person name="Gundlach H."/>
            <person name="Hanada K."/>
            <person name="Heyl A."/>
            <person name="Hicks K.A."/>
            <person name="Hugh J."/>
            <person name="Lohr M."/>
            <person name="Mayer K."/>
            <person name="Melkozernov A."/>
            <person name="Murata T."/>
            <person name="Nelson D."/>
            <person name="Pils B."/>
            <person name="Prigge M."/>
            <person name="Reiss B."/>
            <person name="Renner T."/>
            <person name="Rombauts S."/>
            <person name="Rushton P."/>
            <person name="Sanderfoot A."/>
            <person name="Schween G."/>
            <person name="Shiu S.-H."/>
            <person name="Stueber K."/>
            <person name="Theodoulou F.L."/>
            <person name="Tu H."/>
            <person name="Van de Peer Y."/>
            <person name="Verrier P.J."/>
            <person name="Waters E."/>
            <person name="Wood A."/>
            <person name="Yang L."/>
            <person name="Cove D."/>
            <person name="Cuming A."/>
            <person name="Hasebe M."/>
            <person name="Lucas S."/>
            <person name="Mishler D.B."/>
            <person name="Reski R."/>
            <person name="Grigoriev I."/>
            <person name="Quatrano R.S."/>
            <person name="Boore J.L."/>
        </authorList>
    </citation>
    <scope>NUCLEOTIDE SEQUENCE [LARGE SCALE GENOMIC DNA]</scope>
    <source>
        <strain evidence="3 4">cv. Gransden 2004</strain>
    </source>
</reference>
<feature type="region of interest" description="Disordered" evidence="1">
    <location>
        <begin position="396"/>
        <end position="419"/>
    </location>
</feature>
<feature type="compositionally biased region" description="Low complexity" evidence="1">
    <location>
        <begin position="90"/>
        <end position="101"/>
    </location>
</feature>
<evidence type="ECO:0008006" key="5">
    <source>
        <dbReference type="Google" id="ProtNLM"/>
    </source>
</evidence>
<dbReference type="Gramene" id="Pp3c10_12740V3.1">
    <property type="protein sequence ID" value="Pp3c10_12740V3.1"/>
    <property type="gene ID" value="Pp3c10_12740"/>
</dbReference>
<dbReference type="Gramene" id="Pp3c10_12740V3.2">
    <property type="protein sequence ID" value="Pp3c10_12740V3.2"/>
    <property type="gene ID" value="Pp3c10_12740"/>
</dbReference>
<accession>A0A2K1JYT1</accession>
<proteinExistence type="predicted"/>
<dbReference type="OrthoDB" id="1939615at2759"/>
<evidence type="ECO:0000313" key="4">
    <source>
        <dbReference type="Proteomes" id="UP000006727"/>
    </source>
</evidence>
<reference evidence="3" key="3">
    <citation type="submission" date="2020-12" db="UniProtKB">
        <authorList>
            <consortium name="EnsemblPlants"/>
        </authorList>
    </citation>
    <scope>IDENTIFICATION</scope>
</reference>
<sequence length="419" mass="46943">MSIRSRATQYLGKQLQDKPHSCPPKPTSQWPGHHGWWHEEQQSSKLPQTSSGAVASVTSERMFRSRETVEAWLEKTSPTSVLDTLDDENPSSSDFLNSSPSGWDHSSCATWFQTLDSKTSKAAHSRSRTISPPSKSAANRNSEDVSRIDAEHYSTGGSFLSTALKNARYSDFPSPPAFKQTNDHHENFNSEECGSPRSEFSLTFEWKHILAAGNAAGMSTRDPSASNFDYKARNGASNVSDADSDISNLGVLPQVVRRKPRRNWSMELPRVARILNRSGSGDLKDMWVDDKKTRTGAIYGPTPLQRLYRRTSEQEAFEQVRSPQPYIAPQNHMKHKRKEKEIKSLEDHQRAKAATAVKQPESPGLKEKFYNSMSMAGRKSEDRITAEAKVLERAVRGGAMDSKSLRRTSKVPRTCLPLY</sequence>